<dbReference type="OrthoDB" id="6359816at2759"/>
<reference evidence="4 5" key="1">
    <citation type="journal article" date="2019" name="Sci. Rep.">
        <title>A high-quality genome of Eragrostis curvula grass provides insights into Poaceae evolution and supports new strategies to enhance forage quality.</title>
        <authorList>
            <person name="Carballo J."/>
            <person name="Santos B.A.C.M."/>
            <person name="Zappacosta D."/>
            <person name="Garbus I."/>
            <person name="Selva J.P."/>
            <person name="Gallo C.A."/>
            <person name="Diaz A."/>
            <person name="Albertini E."/>
            <person name="Caccamo M."/>
            <person name="Echenique V."/>
        </authorList>
    </citation>
    <scope>NUCLEOTIDE SEQUENCE [LARGE SCALE GENOMIC DNA]</scope>
    <source>
        <strain evidence="5">cv. Victoria</strain>
        <tissue evidence="4">Leaf</tissue>
    </source>
</reference>
<dbReference type="Gramene" id="TVU06238">
    <property type="protein sequence ID" value="TVU06238"/>
    <property type="gene ID" value="EJB05_49440"/>
</dbReference>
<dbReference type="PANTHER" id="PTHR26379">
    <property type="entry name" value="BTB/POZ AND MATH DOMAIN-CONTAINING PROTEIN 1"/>
    <property type="match status" value="1"/>
</dbReference>
<dbReference type="Gene3D" id="3.30.710.10">
    <property type="entry name" value="Potassium Channel Kv1.1, Chain A"/>
    <property type="match status" value="1"/>
</dbReference>
<evidence type="ECO:0000256" key="2">
    <source>
        <dbReference type="ARBA" id="ARBA00010846"/>
    </source>
</evidence>
<dbReference type="GO" id="GO:0016567">
    <property type="term" value="P:protein ubiquitination"/>
    <property type="evidence" value="ECO:0007669"/>
    <property type="project" value="InterPro"/>
</dbReference>
<proteinExistence type="inferred from homology"/>
<dbReference type="InterPro" id="IPR000210">
    <property type="entry name" value="BTB/POZ_dom"/>
</dbReference>
<dbReference type="Proteomes" id="UP000324897">
    <property type="component" value="Unassembled WGS sequence"/>
</dbReference>
<dbReference type="InterPro" id="IPR045005">
    <property type="entry name" value="BPM1-6"/>
</dbReference>
<sequence>MQDFAGAFVEFNIEFSEGASGLLPAGTVFSKNLSFNGDAAWTIRCYPRGGAPGHTAAGDGEHLAVQLVNLGSSRKASRLLFEAIALDRDNNKAAVPSPASLRFTCRCDLDYPNNGCQVTLPRVFRTSDLAAHCVVNGYVTVLCGLAVLQHNPIPIPPSRYALDLRNLEVRNRYGDPDVSFAMGDNKLVPVHRKVLAARSPVFKAEFDGSMAESTMPVLRPPHEFQPSTFLAVLLYIYADRLPRKEEVVNGVPMVELLRDLLAAADWYAMDRLKLVCAKKLWEDVSVETVSKNLYYADRYNCRELRNACIHFMAAAENMRQVAVTDEYVWLAQNYPCLIEVLRSRIMAENI</sequence>
<dbReference type="InterPro" id="IPR056423">
    <property type="entry name" value="BACK_BPM_SPOP"/>
</dbReference>
<name>A0A5J9T5H2_9POAL</name>
<dbReference type="AlphaFoldDB" id="A0A5J9T5H2"/>
<evidence type="ECO:0000256" key="1">
    <source>
        <dbReference type="ARBA" id="ARBA00004906"/>
    </source>
</evidence>
<dbReference type="EMBL" id="RWGY01000051">
    <property type="protein sequence ID" value="TVU06238.1"/>
    <property type="molecule type" value="Genomic_DNA"/>
</dbReference>
<accession>A0A5J9T5H2</accession>
<evidence type="ECO:0000313" key="4">
    <source>
        <dbReference type="EMBL" id="TVU06238.1"/>
    </source>
</evidence>
<keyword evidence="5" id="KW-1185">Reference proteome</keyword>
<comment type="pathway">
    <text evidence="1">Protein modification; protein ubiquitination.</text>
</comment>
<dbReference type="SMART" id="SM00225">
    <property type="entry name" value="BTB"/>
    <property type="match status" value="1"/>
</dbReference>
<comment type="caution">
    <text evidence="4">The sequence shown here is derived from an EMBL/GenBank/DDBJ whole genome shotgun (WGS) entry which is preliminary data.</text>
</comment>
<dbReference type="Pfam" id="PF24570">
    <property type="entry name" value="BACK_BPM_SPOP"/>
    <property type="match status" value="1"/>
</dbReference>
<gene>
    <name evidence="4" type="ORF">EJB05_49440</name>
</gene>
<evidence type="ECO:0000313" key="5">
    <source>
        <dbReference type="Proteomes" id="UP000324897"/>
    </source>
</evidence>
<dbReference type="Gene3D" id="1.25.40.420">
    <property type="match status" value="1"/>
</dbReference>
<evidence type="ECO:0000259" key="3">
    <source>
        <dbReference type="PROSITE" id="PS50097"/>
    </source>
</evidence>
<dbReference type="SUPFAM" id="SSF54695">
    <property type="entry name" value="POZ domain"/>
    <property type="match status" value="1"/>
</dbReference>
<comment type="similarity">
    <text evidence="2">Belongs to the Tdpoz family.</text>
</comment>
<feature type="domain" description="BTB" evidence="3">
    <location>
        <begin position="176"/>
        <end position="245"/>
    </location>
</feature>
<feature type="non-terminal residue" evidence="4">
    <location>
        <position position="1"/>
    </location>
</feature>
<dbReference type="InterPro" id="IPR011333">
    <property type="entry name" value="SKP1/BTB/POZ_sf"/>
</dbReference>
<dbReference type="PROSITE" id="PS50097">
    <property type="entry name" value="BTB"/>
    <property type="match status" value="1"/>
</dbReference>
<dbReference type="Pfam" id="PF00651">
    <property type="entry name" value="BTB"/>
    <property type="match status" value="1"/>
</dbReference>
<dbReference type="PANTHER" id="PTHR26379:SF446">
    <property type="entry name" value="BTB_POZ AND MATH DOMAIN-CONTAINING PROTEIN 1"/>
    <property type="match status" value="1"/>
</dbReference>
<organism evidence="4 5">
    <name type="scientific">Eragrostis curvula</name>
    <name type="common">weeping love grass</name>
    <dbReference type="NCBI Taxonomy" id="38414"/>
    <lineage>
        <taxon>Eukaryota</taxon>
        <taxon>Viridiplantae</taxon>
        <taxon>Streptophyta</taxon>
        <taxon>Embryophyta</taxon>
        <taxon>Tracheophyta</taxon>
        <taxon>Spermatophyta</taxon>
        <taxon>Magnoliopsida</taxon>
        <taxon>Liliopsida</taxon>
        <taxon>Poales</taxon>
        <taxon>Poaceae</taxon>
        <taxon>PACMAD clade</taxon>
        <taxon>Chloridoideae</taxon>
        <taxon>Eragrostideae</taxon>
        <taxon>Eragrostidinae</taxon>
        <taxon>Eragrostis</taxon>
    </lineage>
</organism>
<protein>
    <recommendedName>
        <fullName evidence="3">BTB domain-containing protein</fullName>
    </recommendedName>
</protein>